<feature type="region of interest" description="Disordered" evidence="1">
    <location>
        <begin position="484"/>
        <end position="600"/>
    </location>
</feature>
<organism evidence="2 3">
    <name type="scientific">Plectosphaerella plurivora</name>
    <dbReference type="NCBI Taxonomy" id="936078"/>
    <lineage>
        <taxon>Eukaryota</taxon>
        <taxon>Fungi</taxon>
        <taxon>Dikarya</taxon>
        <taxon>Ascomycota</taxon>
        <taxon>Pezizomycotina</taxon>
        <taxon>Sordariomycetes</taxon>
        <taxon>Hypocreomycetidae</taxon>
        <taxon>Glomerellales</taxon>
        <taxon>Plectosphaerellaceae</taxon>
        <taxon>Plectosphaerella</taxon>
    </lineage>
</organism>
<accession>A0A9P8VAG3</accession>
<keyword evidence="3" id="KW-1185">Reference proteome</keyword>
<name>A0A9P8VAG3_9PEZI</name>
<protein>
    <recommendedName>
        <fullName evidence="4">Protein kinase domain-containing protein</fullName>
    </recommendedName>
</protein>
<dbReference type="AlphaFoldDB" id="A0A9P8VAG3"/>
<feature type="compositionally biased region" description="Acidic residues" evidence="1">
    <location>
        <begin position="502"/>
        <end position="511"/>
    </location>
</feature>
<dbReference type="Proteomes" id="UP000770015">
    <property type="component" value="Unassembled WGS sequence"/>
</dbReference>
<gene>
    <name evidence="2" type="ORF">F5X68DRAFT_233194</name>
</gene>
<dbReference type="SUPFAM" id="SSF56112">
    <property type="entry name" value="Protein kinase-like (PK-like)"/>
    <property type="match status" value="1"/>
</dbReference>
<dbReference type="OrthoDB" id="3432781at2759"/>
<dbReference type="EMBL" id="JAGSXJ010000015">
    <property type="protein sequence ID" value="KAH6685449.1"/>
    <property type="molecule type" value="Genomic_DNA"/>
</dbReference>
<evidence type="ECO:0000313" key="3">
    <source>
        <dbReference type="Proteomes" id="UP000770015"/>
    </source>
</evidence>
<evidence type="ECO:0000313" key="2">
    <source>
        <dbReference type="EMBL" id="KAH6685449.1"/>
    </source>
</evidence>
<dbReference type="InterPro" id="IPR011009">
    <property type="entry name" value="Kinase-like_dom_sf"/>
</dbReference>
<evidence type="ECO:0008006" key="4">
    <source>
        <dbReference type="Google" id="ProtNLM"/>
    </source>
</evidence>
<proteinExistence type="predicted"/>
<comment type="caution">
    <text evidence="2">The sequence shown here is derived from an EMBL/GenBank/DDBJ whole genome shotgun (WGS) entry which is preliminary data.</text>
</comment>
<feature type="compositionally biased region" description="Acidic residues" evidence="1">
    <location>
        <begin position="551"/>
        <end position="569"/>
    </location>
</feature>
<reference evidence="2" key="1">
    <citation type="journal article" date="2021" name="Nat. Commun.">
        <title>Genetic determinants of endophytism in the Arabidopsis root mycobiome.</title>
        <authorList>
            <person name="Mesny F."/>
            <person name="Miyauchi S."/>
            <person name="Thiergart T."/>
            <person name="Pickel B."/>
            <person name="Atanasova L."/>
            <person name="Karlsson M."/>
            <person name="Huettel B."/>
            <person name="Barry K.W."/>
            <person name="Haridas S."/>
            <person name="Chen C."/>
            <person name="Bauer D."/>
            <person name="Andreopoulos W."/>
            <person name="Pangilinan J."/>
            <person name="LaButti K."/>
            <person name="Riley R."/>
            <person name="Lipzen A."/>
            <person name="Clum A."/>
            <person name="Drula E."/>
            <person name="Henrissat B."/>
            <person name="Kohler A."/>
            <person name="Grigoriev I.V."/>
            <person name="Martin F.M."/>
            <person name="Hacquard S."/>
        </authorList>
    </citation>
    <scope>NUCLEOTIDE SEQUENCE</scope>
    <source>
        <strain evidence="2">MPI-SDFR-AT-0117</strain>
    </source>
</reference>
<dbReference type="Pfam" id="PF13095">
    <property type="entry name" value="FTA2"/>
    <property type="match status" value="1"/>
</dbReference>
<evidence type="ECO:0000256" key="1">
    <source>
        <dbReference type="SAM" id="MobiDB-lite"/>
    </source>
</evidence>
<sequence length="600" mass="69810">MVYIPKLLEPPSPRELPELEPMPPCEGPKLEPFTNDLFAHDVEFLDADFAGADFCGRESPSSEVYKVTIDGKLYCLKVFIRPNAPVFRPTRPHPDTEVLAAYVRDQPRDVQALLWDQTVSFYNECRAYGRLKEANCEHLAGKAYGYVTFNGRDKRFYIAREACRLLALHRLSIFGEEKMWDSTEWERRSPMVPYFGIVKEWLGDPEMRSSALGSFNLKEKDRNATAKDMPRMLRELHQLHKIGIVHRNLSIYNYMAGRLCSFSSAWTIPHAMGPDGGILPSWAFSSMASWDLWCFQVDVVVRYNYWAAECNDEEDRTERIPLSRIRFYPDPPMLRLRNGAQIAAVEETPRHGMVMRPRPMNHGPLLPLIDGDVGLWNNAFVVQPKYDPSKYDWKSGDETKWRARRRPRVEEEEEEEDDEAPLRVIRCGGVFGPGQEGYEVPRRGLCGYLTNRRLVEEEEEEEEDDEIPSRRRMWNECGGYWVNVEEEDDEAPPRGSETTGCYEEEEEEEEEISRRGVCGVSFLGKRRLVEEEDEEEDEGVSRPVKIRKVEEEDEEDKEEDQEHEEDEQEREMFRKSVQTGNNPYKEGEVVSCIRDEQEED</sequence>
<dbReference type="InterPro" id="IPR025213">
    <property type="entry name" value="Sim4_Fta2"/>
</dbReference>